<name>A0AA44BDN2_9CLOT</name>
<dbReference type="Proteomes" id="UP000449710">
    <property type="component" value="Unassembled WGS sequence"/>
</dbReference>
<dbReference type="InterPro" id="IPR036425">
    <property type="entry name" value="MoaB/Mog-like_dom_sf"/>
</dbReference>
<dbReference type="InterPro" id="IPR008135">
    <property type="entry name" value="Competence-induced_CinA"/>
</dbReference>
<dbReference type="PANTHER" id="PTHR13939:SF0">
    <property type="entry name" value="NMN AMIDOHYDROLASE-LIKE PROTEIN YFAY"/>
    <property type="match status" value="1"/>
</dbReference>
<reference evidence="3 4" key="1">
    <citation type="submission" date="2019-04" db="EMBL/GenBank/DDBJ databases">
        <title>Isachenkonia alkalipeptolytica gen. nov. sp. nov. a new anaerobic, alkiliphilic organothrophic bacterium capable to reduce synthesized ferrihydrite isolated from a soda lake.</title>
        <authorList>
            <person name="Toshchakov S.V."/>
            <person name="Zavarzina D.G."/>
            <person name="Zhilina T.N."/>
            <person name="Kostrikina N.A."/>
            <person name="Kublanov I.V."/>
        </authorList>
    </citation>
    <scope>NUCLEOTIDE SEQUENCE [LARGE SCALE GENOMIC DNA]</scope>
    <source>
        <strain evidence="3 4">Z-1701</strain>
    </source>
</reference>
<dbReference type="CDD" id="cd00885">
    <property type="entry name" value="cinA"/>
    <property type="match status" value="1"/>
</dbReference>
<comment type="caution">
    <text evidence="3">The sequence shown here is derived from an EMBL/GenBank/DDBJ whole genome shotgun (WGS) entry which is preliminary data.</text>
</comment>
<evidence type="ECO:0000313" key="4">
    <source>
        <dbReference type="Proteomes" id="UP000449710"/>
    </source>
</evidence>
<comment type="similarity">
    <text evidence="1">Belongs to the CinA family.</text>
</comment>
<dbReference type="Pfam" id="PF00994">
    <property type="entry name" value="MoCF_biosynth"/>
    <property type="match status" value="1"/>
</dbReference>
<accession>A0AA44BDN2</accession>
<evidence type="ECO:0000259" key="2">
    <source>
        <dbReference type="SMART" id="SM00852"/>
    </source>
</evidence>
<dbReference type="HAMAP" id="MF_00226_B">
    <property type="entry name" value="CinA_B"/>
    <property type="match status" value="1"/>
</dbReference>
<organism evidence="3 4">
    <name type="scientific">Isachenkonia alkalipeptolytica</name>
    <dbReference type="NCBI Taxonomy" id="2565777"/>
    <lineage>
        <taxon>Bacteria</taxon>
        <taxon>Bacillati</taxon>
        <taxon>Bacillota</taxon>
        <taxon>Clostridia</taxon>
        <taxon>Eubacteriales</taxon>
        <taxon>Clostridiaceae</taxon>
        <taxon>Isachenkonia</taxon>
    </lineage>
</organism>
<dbReference type="InterPro" id="IPR001453">
    <property type="entry name" value="MoaB/Mog_dom"/>
</dbReference>
<evidence type="ECO:0000256" key="1">
    <source>
        <dbReference type="HAMAP-Rule" id="MF_00226"/>
    </source>
</evidence>
<keyword evidence="4" id="KW-1185">Reference proteome</keyword>
<dbReference type="Pfam" id="PF18146">
    <property type="entry name" value="CinA_KH"/>
    <property type="match status" value="1"/>
</dbReference>
<feature type="domain" description="MoaB/Mog" evidence="2">
    <location>
        <begin position="4"/>
        <end position="170"/>
    </location>
</feature>
<dbReference type="InterPro" id="IPR041424">
    <property type="entry name" value="CinA_KH"/>
</dbReference>
<dbReference type="Gene3D" id="3.30.70.2860">
    <property type="match status" value="1"/>
</dbReference>
<protein>
    <recommendedName>
        <fullName evidence="1">Putative competence-damage inducible protein</fullName>
    </recommendedName>
</protein>
<dbReference type="NCBIfam" id="NF001813">
    <property type="entry name" value="PRK00549.1"/>
    <property type="match status" value="1"/>
</dbReference>
<dbReference type="InterPro" id="IPR036653">
    <property type="entry name" value="CinA-like_C"/>
</dbReference>
<evidence type="ECO:0000313" key="3">
    <source>
        <dbReference type="EMBL" id="NBG88078.1"/>
    </source>
</evidence>
<dbReference type="SMART" id="SM00852">
    <property type="entry name" value="MoCF_biosynth"/>
    <property type="match status" value="1"/>
</dbReference>
<dbReference type="RefSeq" id="WP_160720209.1">
    <property type="nucleotide sequence ID" value="NZ_SUMG01000005.1"/>
</dbReference>
<dbReference type="InterPro" id="IPR008136">
    <property type="entry name" value="CinA_C"/>
</dbReference>
<proteinExistence type="inferred from homology"/>
<gene>
    <name evidence="1" type="primary">cinA</name>
    <name evidence="3" type="ORF">ISALK_06140</name>
</gene>
<dbReference type="PIRSF" id="PIRSF006728">
    <property type="entry name" value="CinA"/>
    <property type="match status" value="1"/>
</dbReference>
<dbReference type="InterPro" id="IPR050101">
    <property type="entry name" value="CinA"/>
</dbReference>
<dbReference type="Pfam" id="PF02464">
    <property type="entry name" value="CinA"/>
    <property type="match status" value="1"/>
</dbReference>
<dbReference type="NCBIfam" id="TIGR00200">
    <property type="entry name" value="cinA_nterm"/>
    <property type="match status" value="1"/>
</dbReference>
<dbReference type="NCBIfam" id="TIGR00177">
    <property type="entry name" value="molyb_syn"/>
    <property type="match status" value="1"/>
</dbReference>
<dbReference type="SUPFAM" id="SSF53218">
    <property type="entry name" value="Molybdenum cofactor biosynthesis proteins"/>
    <property type="match status" value="1"/>
</dbReference>
<dbReference type="EMBL" id="SUMG01000005">
    <property type="protein sequence ID" value="NBG88078.1"/>
    <property type="molecule type" value="Genomic_DNA"/>
</dbReference>
<dbReference type="NCBIfam" id="TIGR00199">
    <property type="entry name" value="PncC_domain"/>
    <property type="match status" value="1"/>
</dbReference>
<dbReference type="Gene3D" id="3.90.950.20">
    <property type="entry name" value="CinA-like"/>
    <property type="match status" value="1"/>
</dbReference>
<sequence>MNAEILSVGTELLLGDIVNTNTQYIAKGLAELGINVYRQSVVGDNPKRLKSSMEESLGRADLVIVTGGLGPTKDDLTREVAADVLGKKLILDEEILRGIQGFFDQIKVTMEKSNRKQAYLPEGALAIENPNGTSPGILLEEGEKIMILLPGPPRELQPMFDNHIRPRLKKYGQGLVKSKVLNIFGIGESTMEAMVDDLMEAQDNPSLAPYCMKEGLILRITARARREEEADAMIRSLEEKVRERLGSYVYGTDHESLEEAVVEALLKKEYTISVAESCTGGLIAAKITNVPGASRIFPLSIVTYSEASKNTLLGISKENLKSHGTVSKETAIAMAKGIRKKGGTALGLAITGVAGPGGGTAKKPVGTIHIALVLGDRVFHEEKRLLGDRNRIRHMAAKHALNLVRKAVMEQ</sequence>
<dbReference type="PANTHER" id="PTHR13939">
    <property type="entry name" value="NICOTINAMIDE-NUCLEOTIDE AMIDOHYDROLASE PNCC"/>
    <property type="match status" value="1"/>
</dbReference>
<dbReference type="AlphaFoldDB" id="A0AA44BDN2"/>
<dbReference type="Gene3D" id="3.40.980.10">
    <property type="entry name" value="MoaB/Mog-like domain"/>
    <property type="match status" value="1"/>
</dbReference>
<dbReference type="SUPFAM" id="SSF142433">
    <property type="entry name" value="CinA-like"/>
    <property type="match status" value="1"/>
</dbReference>